<keyword evidence="4" id="KW-1185">Reference proteome</keyword>
<dbReference type="AlphaFoldDB" id="A0A804REQ2"/>
<organism evidence="3 4">
    <name type="scientific">Zea mays</name>
    <name type="common">Maize</name>
    <dbReference type="NCBI Taxonomy" id="4577"/>
    <lineage>
        <taxon>Eukaryota</taxon>
        <taxon>Viridiplantae</taxon>
        <taxon>Streptophyta</taxon>
        <taxon>Embryophyta</taxon>
        <taxon>Tracheophyta</taxon>
        <taxon>Spermatophyta</taxon>
        <taxon>Magnoliopsida</taxon>
        <taxon>Liliopsida</taxon>
        <taxon>Poales</taxon>
        <taxon>Poaceae</taxon>
        <taxon>PACMAD clade</taxon>
        <taxon>Panicoideae</taxon>
        <taxon>Andropogonodae</taxon>
        <taxon>Andropogoneae</taxon>
        <taxon>Tripsacinae</taxon>
        <taxon>Zea</taxon>
    </lineage>
</organism>
<sequence length="246" mass="27804">MSSLEEPLGLGDLPKLSINRLGRFVTLGARRPPVDDDDHSTGNDLELERHGLKLLPRSPSSFMSCLDSRYLLLGPDAELNYSKISKFSRKDAAPFMQPFPKIKLLCGEFFDLLLSLASKILNTWFESEVLKATLATDAVIGAMTKFSDVKGVDEAKAELEEIVHYLRDPKDALEEILYQFEEKLQVEREEAARKQEELQAQLQAQQAAVQENQSLLRQAQEEVKGMHTKFEETNALLRAVLKLQED</sequence>
<evidence type="ECO:0000313" key="3">
    <source>
        <dbReference type="EnsemblPlants" id="Zm00001eb412790_P001"/>
    </source>
</evidence>
<proteinExistence type="inferred from homology"/>
<dbReference type="PANTHER" id="PTHR10668">
    <property type="entry name" value="PHYTOENE DEHYDROGENASE"/>
    <property type="match status" value="1"/>
</dbReference>
<dbReference type="Gramene" id="Zm00001eb412790_T001">
    <property type="protein sequence ID" value="Zm00001eb412790_P001"/>
    <property type="gene ID" value="Zm00001eb412790"/>
</dbReference>
<evidence type="ECO:0000313" key="4">
    <source>
        <dbReference type="Proteomes" id="UP000007305"/>
    </source>
</evidence>
<comment type="similarity">
    <text evidence="1">Belongs to the carotenoid/retinoid oxidoreductase family.</text>
</comment>
<dbReference type="EnsemblPlants" id="Zm00001eb412790_T001">
    <property type="protein sequence ID" value="Zm00001eb412790_P001"/>
    <property type="gene ID" value="Zm00001eb412790"/>
</dbReference>
<dbReference type="InParanoid" id="A0A804REQ2"/>
<reference evidence="3" key="3">
    <citation type="submission" date="2021-05" db="UniProtKB">
        <authorList>
            <consortium name="EnsemblPlants"/>
        </authorList>
    </citation>
    <scope>IDENTIFICATION</scope>
    <source>
        <strain evidence="3">cv. B73</strain>
    </source>
</reference>
<reference evidence="4" key="1">
    <citation type="journal article" date="2009" name="Science">
        <title>The B73 maize genome: complexity, diversity, and dynamics.</title>
        <authorList>
            <person name="Schnable P.S."/>
            <person name="Ware D."/>
            <person name="Fulton R.S."/>
            <person name="Stein J.C."/>
            <person name="Wei F."/>
            <person name="Pasternak S."/>
            <person name="Liang C."/>
            <person name="Zhang J."/>
            <person name="Fulton L."/>
            <person name="Graves T.A."/>
            <person name="Minx P."/>
            <person name="Reily A.D."/>
            <person name="Courtney L."/>
            <person name="Kruchowski S.S."/>
            <person name="Tomlinson C."/>
            <person name="Strong C."/>
            <person name="Delehaunty K."/>
            <person name="Fronick C."/>
            <person name="Courtney B."/>
            <person name="Rock S.M."/>
            <person name="Belter E."/>
            <person name="Du F."/>
            <person name="Kim K."/>
            <person name="Abbott R.M."/>
            <person name="Cotton M."/>
            <person name="Levy A."/>
            <person name="Marchetto P."/>
            <person name="Ochoa K."/>
            <person name="Jackson S.M."/>
            <person name="Gillam B."/>
            <person name="Chen W."/>
            <person name="Yan L."/>
            <person name="Higginbotham J."/>
            <person name="Cardenas M."/>
            <person name="Waligorski J."/>
            <person name="Applebaum E."/>
            <person name="Phelps L."/>
            <person name="Falcone J."/>
            <person name="Kanchi K."/>
            <person name="Thane T."/>
            <person name="Scimone A."/>
            <person name="Thane N."/>
            <person name="Henke J."/>
            <person name="Wang T."/>
            <person name="Ruppert J."/>
            <person name="Shah N."/>
            <person name="Rotter K."/>
            <person name="Hodges J."/>
            <person name="Ingenthron E."/>
            <person name="Cordes M."/>
            <person name="Kohlberg S."/>
            <person name="Sgro J."/>
            <person name="Delgado B."/>
            <person name="Mead K."/>
            <person name="Chinwalla A."/>
            <person name="Leonard S."/>
            <person name="Crouse K."/>
            <person name="Collura K."/>
            <person name="Kudrna D."/>
            <person name="Currie J."/>
            <person name="He R."/>
            <person name="Angelova A."/>
            <person name="Rajasekar S."/>
            <person name="Mueller T."/>
            <person name="Lomeli R."/>
            <person name="Scara G."/>
            <person name="Ko A."/>
            <person name="Delaney K."/>
            <person name="Wissotski M."/>
            <person name="Lopez G."/>
            <person name="Campos D."/>
            <person name="Braidotti M."/>
            <person name="Ashley E."/>
            <person name="Golser W."/>
            <person name="Kim H."/>
            <person name="Lee S."/>
            <person name="Lin J."/>
            <person name="Dujmic Z."/>
            <person name="Kim W."/>
            <person name="Talag J."/>
            <person name="Zuccolo A."/>
            <person name="Fan C."/>
            <person name="Sebastian A."/>
            <person name="Kramer M."/>
            <person name="Spiegel L."/>
            <person name="Nascimento L."/>
            <person name="Zutavern T."/>
            <person name="Miller B."/>
            <person name="Ambroise C."/>
            <person name="Muller S."/>
            <person name="Spooner W."/>
            <person name="Narechania A."/>
            <person name="Ren L."/>
            <person name="Wei S."/>
            <person name="Kumari S."/>
            <person name="Faga B."/>
            <person name="Levy M.J."/>
            <person name="McMahan L."/>
            <person name="Van Buren P."/>
            <person name="Vaughn M.W."/>
            <person name="Ying K."/>
            <person name="Yeh C.-T."/>
            <person name="Emrich S.J."/>
            <person name="Jia Y."/>
            <person name="Kalyanaraman A."/>
            <person name="Hsia A.-P."/>
            <person name="Barbazuk W.B."/>
            <person name="Baucom R.S."/>
            <person name="Brutnell T.P."/>
            <person name="Carpita N.C."/>
            <person name="Chaparro C."/>
            <person name="Chia J.-M."/>
            <person name="Deragon J.-M."/>
            <person name="Estill J.C."/>
            <person name="Fu Y."/>
            <person name="Jeddeloh J.A."/>
            <person name="Han Y."/>
            <person name="Lee H."/>
            <person name="Li P."/>
            <person name="Lisch D.R."/>
            <person name="Liu S."/>
            <person name="Liu Z."/>
            <person name="Nagel D.H."/>
            <person name="McCann M.C."/>
            <person name="SanMiguel P."/>
            <person name="Myers A.M."/>
            <person name="Nettleton D."/>
            <person name="Nguyen J."/>
            <person name="Penning B.W."/>
            <person name="Ponnala L."/>
            <person name="Schneider K.L."/>
            <person name="Schwartz D.C."/>
            <person name="Sharma A."/>
            <person name="Soderlund C."/>
            <person name="Springer N.M."/>
            <person name="Sun Q."/>
            <person name="Wang H."/>
            <person name="Waterman M."/>
            <person name="Westerman R."/>
            <person name="Wolfgruber T.K."/>
            <person name="Yang L."/>
            <person name="Yu Y."/>
            <person name="Zhang L."/>
            <person name="Zhou S."/>
            <person name="Zhu Q."/>
            <person name="Bennetzen J.L."/>
            <person name="Dawe R.K."/>
            <person name="Jiang J."/>
            <person name="Jiang N."/>
            <person name="Presting G.G."/>
            <person name="Wessler S.R."/>
            <person name="Aluru S."/>
            <person name="Martienssen R.A."/>
            <person name="Clifton S.W."/>
            <person name="McCombie W.R."/>
            <person name="Wing R.A."/>
            <person name="Wilson R.K."/>
        </authorList>
    </citation>
    <scope>NUCLEOTIDE SEQUENCE [LARGE SCALE GENOMIC DNA]</scope>
    <source>
        <strain evidence="4">cv. B73</strain>
    </source>
</reference>
<name>A0A804REQ2_MAIZE</name>
<dbReference type="Proteomes" id="UP000007305">
    <property type="component" value="Chromosome 10"/>
</dbReference>
<reference evidence="3" key="2">
    <citation type="submission" date="2019-07" db="EMBL/GenBank/DDBJ databases">
        <authorList>
            <person name="Seetharam A."/>
            <person name="Woodhouse M."/>
            <person name="Cannon E."/>
        </authorList>
    </citation>
    <scope>NUCLEOTIDE SEQUENCE [LARGE SCALE GENOMIC DNA]</scope>
    <source>
        <strain evidence="3">cv. B73</strain>
    </source>
</reference>
<feature type="coiled-coil region" evidence="2">
    <location>
        <begin position="170"/>
        <end position="222"/>
    </location>
</feature>
<dbReference type="PANTHER" id="PTHR10668:SF103">
    <property type="entry name" value="PYRIDINE NUCLEOTIDE-DISULFIDE OXIDOREDUCTASE DOMAIN-CONTAINING PROTEIN 2"/>
    <property type="match status" value="1"/>
</dbReference>
<protein>
    <submittedName>
        <fullName evidence="3">Uncharacterized protein</fullName>
    </submittedName>
</protein>
<keyword evidence="2" id="KW-0175">Coiled coil</keyword>
<evidence type="ECO:0000256" key="1">
    <source>
        <dbReference type="ARBA" id="ARBA00006046"/>
    </source>
</evidence>
<evidence type="ECO:0000256" key="2">
    <source>
        <dbReference type="SAM" id="Coils"/>
    </source>
</evidence>
<accession>A0A804REQ2</accession>